<accession>A0ABQ1INQ2</accession>
<gene>
    <name evidence="3" type="primary">fixH</name>
    <name evidence="3" type="ORF">GCM10011505_30310</name>
</gene>
<evidence type="ECO:0000313" key="3">
    <source>
        <dbReference type="EMBL" id="GGB47123.1"/>
    </source>
</evidence>
<feature type="transmembrane region" description="Helical" evidence="2">
    <location>
        <begin position="27"/>
        <end position="51"/>
    </location>
</feature>
<evidence type="ECO:0000256" key="1">
    <source>
        <dbReference type="SAM" id="MobiDB-lite"/>
    </source>
</evidence>
<protein>
    <submittedName>
        <fullName evidence="3">Ferredoxin</fullName>
    </submittedName>
</protein>
<evidence type="ECO:0000256" key="2">
    <source>
        <dbReference type="SAM" id="Phobius"/>
    </source>
</evidence>
<dbReference type="RefSeq" id="WP_188579350.1">
    <property type="nucleotide sequence ID" value="NZ_BMDZ01000036.1"/>
</dbReference>
<keyword evidence="2" id="KW-1133">Transmembrane helix</keyword>
<feature type="region of interest" description="Disordered" evidence="1">
    <location>
        <begin position="1"/>
        <end position="22"/>
    </location>
</feature>
<comment type="caution">
    <text evidence="3">The sequence shown here is derived from an EMBL/GenBank/DDBJ whole genome shotgun (WGS) entry which is preliminary data.</text>
</comment>
<keyword evidence="4" id="KW-1185">Reference proteome</keyword>
<reference evidence="4" key="1">
    <citation type="journal article" date="2019" name="Int. J. Syst. Evol. Microbiol.">
        <title>The Global Catalogue of Microorganisms (GCM) 10K type strain sequencing project: providing services to taxonomists for standard genome sequencing and annotation.</title>
        <authorList>
            <consortium name="The Broad Institute Genomics Platform"/>
            <consortium name="The Broad Institute Genome Sequencing Center for Infectious Disease"/>
            <person name="Wu L."/>
            <person name="Ma J."/>
        </authorList>
    </citation>
    <scope>NUCLEOTIDE SEQUENCE [LARGE SCALE GENOMIC DNA]</scope>
    <source>
        <strain evidence="4">CGMCC 1.10188</strain>
    </source>
</reference>
<feature type="compositionally biased region" description="Low complexity" evidence="1">
    <location>
        <begin position="10"/>
        <end position="21"/>
    </location>
</feature>
<keyword evidence="2" id="KW-0472">Membrane</keyword>
<sequence length="194" mass="20292">MARTADSLRPAAPNGTTATAPSRRSGWIPYVFVGGFLVVLAVNTTLIVNALDGFTGVVVEKPFERGLAYDKLIAASEAQAALGWTVAARVEPGAPANETDIALTLAGRDGPLVDPVIDARLQRPIDGEHVPLLAVPQVGAGAGDWRLVGPAVRAGQWDLHVIVTAGRDRHISTQRLWIDPADAAPAGTAPSDRE</sequence>
<dbReference type="EMBL" id="BMDZ01000036">
    <property type="protein sequence ID" value="GGB47123.1"/>
    <property type="molecule type" value="Genomic_DNA"/>
</dbReference>
<evidence type="ECO:0000313" key="4">
    <source>
        <dbReference type="Proteomes" id="UP000603352"/>
    </source>
</evidence>
<dbReference type="Pfam" id="PF05751">
    <property type="entry name" value="FixH"/>
    <property type="match status" value="1"/>
</dbReference>
<dbReference type="InterPro" id="IPR008620">
    <property type="entry name" value="FixH"/>
</dbReference>
<organism evidence="3 4">
    <name type="scientific">Tistrella bauzanensis</name>
    <dbReference type="NCBI Taxonomy" id="657419"/>
    <lineage>
        <taxon>Bacteria</taxon>
        <taxon>Pseudomonadati</taxon>
        <taxon>Pseudomonadota</taxon>
        <taxon>Alphaproteobacteria</taxon>
        <taxon>Geminicoccales</taxon>
        <taxon>Geminicoccaceae</taxon>
        <taxon>Tistrella</taxon>
    </lineage>
</organism>
<keyword evidence="2" id="KW-0812">Transmembrane</keyword>
<proteinExistence type="predicted"/>
<dbReference type="Proteomes" id="UP000603352">
    <property type="component" value="Unassembled WGS sequence"/>
</dbReference>
<name>A0ABQ1INQ2_9PROT</name>